<name>A0A0L9T550_PHAAN</name>
<protein>
    <submittedName>
        <fullName evidence="1">Uncharacterized protein</fullName>
    </submittedName>
</protein>
<proteinExistence type="predicted"/>
<sequence length="121" mass="13190">MKNKTSFSEAQCQTVWGGAVVAGVVVAATARRLLREGESALVVVLLAALGCGDDGELRDEGGGVRDGFTAAMEVALWCWRFRRRRTGLRRWWSWWQLLMMRAATDLVRKMNGGRGGCGSGG</sequence>
<evidence type="ECO:0000313" key="1">
    <source>
        <dbReference type="EMBL" id="KOM25712.1"/>
    </source>
</evidence>
<reference evidence="2" key="1">
    <citation type="journal article" date="2015" name="Proc. Natl. Acad. Sci. U.S.A.">
        <title>Genome sequencing of adzuki bean (Vigna angularis) provides insight into high starch and low fat accumulation and domestication.</title>
        <authorList>
            <person name="Yang K."/>
            <person name="Tian Z."/>
            <person name="Chen C."/>
            <person name="Luo L."/>
            <person name="Zhao B."/>
            <person name="Wang Z."/>
            <person name="Yu L."/>
            <person name="Li Y."/>
            <person name="Sun Y."/>
            <person name="Li W."/>
            <person name="Chen Y."/>
            <person name="Li Y."/>
            <person name="Zhang Y."/>
            <person name="Ai D."/>
            <person name="Zhao J."/>
            <person name="Shang C."/>
            <person name="Ma Y."/>
            <person name="Wu B."/>
            <person name="Wang M."/>
            <person name="Gao L."/>
            <person name="Sun D."/>
            <person name="Zhang P."/>
            <person name="Guo F."/>
            <person name="Wang W."/>
            <person name="Li Y."/>
            <person name="Wang J."/>
            <person name="Varshney R.K."/>
            <person name="Wang J."/>
            <person name="Ling H.Q."/>
            <person name="Wan P."/>
        </authorList>
    </citation>
    <scope>NUCLEOTIDE SEQUENCE</scope>
    <source>
        <strain evidence="2">cv. Jingnong 6</strain>
    </source>
</reference>
<gene>
    <name evidence="1" type="ORF">LR48_Vigan176s000800</name>
</gene>
<dbReference type="AlphaFoldDB" id="A0A0L9T550"/>
<dbReference type="Proteomes" id="UP000053144">
    <property type="component" value="Unassembled WGS sequence"/>
</dbReference>
<organism evidence="1 2">
    <name type="scientific">Phaseolus angularis</name>
    <name type="common">Azuki bean</name>
    <name type="synonym">Vigna angularis</name>
    <dbReference type="NCBI Taxonomy" id="3914"/>
    <lineage>
        <taxon>Eukaryota</taxon>
        <taxon>Viridiplantae</taxon>
        <taxon>Streptophyta</taxon>
        <taxon>Embryophyta</taxon>
        <taxon>Tracheophyta</taxon>
        <taxon>Spermatophyta</taxon>
        <taxon>Magnoliopsida</taxon>
        <taxon>eudicotyledons</taxon>
        <taxon>Gunneridae</taxon>
        <taxon>Pentapetalae</taxon>
        <taxon>rosids</taxon>
        <taxon>fabids</taxon>
        <taxon>Fabales</taxon>
        <taxon>Fabaceae</taxon>
        <taxon>Papilionoideae</taxon>
        <taxon>50 kb inversion clade</taxon>
        <taxon>NPAAA clade</taxon>
        <taxon>indigoferoid/millettioid clade</taxon>
        <taxon>Phaseoleae</taxon>
        <taxon>Vigna</taxon>
    </lineage>
</organism>
<accession>A0A0L9T550</accession>
<dbReference type="EMBL" id="KQ258285">
    <property type="protein sequence ID" value="KOM25712.1"/>
    <property type="molecule type" value="Genomic_DNA"/>
</dbReference>
<evidence type="ECO:0000313" key="2">
    <source>
        <dbReference type="Proteomes" id="UP000053144"/>
    </source>
</evidence>
<dbReference type="Gramene" id="KOM25712">
    <property type="protein sequence ID" value="KOM25712"/>
    <property type="gene ID" value="LR48_Vigan176s000800"/>
</dbReference>